<dbReference type="FunFam" id="1.20.1740.10:FF:000035">
    <property type="entry name" value="Cationic amino acid transporter 5"/>
    <property type="match status" value="1"/>
</dbReference>
<sequence length="630" mass="67197">MAVGDGGGGGVRRRGCGCSKEDFFPEESFSSWEAYGRALRSTGARLADRLTARSLDATELHEVRARSGADMKRDLTWWDLAWFGVGAVIGAGIFVLTGQEARNAVGPAVVISYVVSGVSAMLSVFCYTEFAVEIPVAGQRWNQPSVAFFTVKLIGLVRDPLTLILESCSPDTDCGSFAYLRVELGDFMAFVAAGNILLEYCIGGAAVARAWTSYFATLLNHHPNDFRIHAASLAADYSRLDPIAVAVIAIICLLSVLSTKASSRFNYVLSVLHVAVIAFIIVAGLTKADAANLTRHFMPYGPRGVFAASAVLFFAYIGFDAVSTMAEETRDPARDIPVGLVGAMALTTALYCALAVTLCLMVPYGEIDPDAPFSVAFADRGMGWAKYVVAFGALKGMTTVLLVSAVGQARYLTHIARTHMMPPWLARVHPGTGTPVNATVAMLLATAVIAFFTDLNVLSNLLSISTLFIFMLVAVALLVRRYYVSGETSRADRNRLAACIAAILASSVATATCWGLDRGGWVPYAVTVPAWLAATASLWALVPQARAPKLWGVPMVPWLPSASIAINVFLLGSIDSKSFMRFGIWTAALLVYYLFVGLHASYDTAKALAADAVAGKVEDGDAKTSAPPML</sequence>
<dbReference type="GO" id="GO:0015189">
    <property type="term" value="F:L-lysine transmembrane transporter activity"/>
    <property type="evidence" value="ECO:0007669"/>
    <property type="project" value="TreeGrafter"/>
</dbReference>
<keyword evidence="3" id="KW-0813">Transport</keyword>
<evidence type="ECO:0000256" key="4">
    <source>
        <dbReference type="ARBA" id="ARBA00022692"/>
    </source>
</evidence>
<feature type="domain" description="Cationic amino acid transporter C-terminal" evidence="9">
    <location>
        <begin position="551"/>
        <end position="601"/>
    </location>
</feature>
<evidence type="ECO:0000313" key="10">
    <source>
        <dbReference type="EnsemblPlants" id="ORUFI03G28310.1"/>
    </source>
</evidence>
<evidence type="ECO:0000259" key="9">
    <source>
        <dbReference type="Pfam" id="PF13906"/>
    </source>
</evidence>
<dbReference type="InterPro" id="IPR002293">
    <property type="entry name" value="AA/rel_permease1"/>
</dbReference>
<evidence type="ECO:0000313" key="11">
    <source>
        <dbReference type="Proteomes" id="UP000008022"/>
    </source>
</evidence>
<dbReference type="GO" id="GO:0005886">
    <property type="term" value="C:plasma membrane"/>
    <property type="evidence" value="ECO:0007669"/>
    <property type="project" value="TreeGrafter"/>
</dbReference>
<feature type="transmembrane region" description="Helical" evidence="8">
    <location>
        <begin position="242"/>
        <end position="258"/>
    </location>
</feature>
<keyword evidence="6 8" id="KW-1133">Transmembrane helix</keyword>
<feature type="transmembrane region" description="Helical" evidence="8">
    <location>
        <begin position="521"/>
        <end position="541"/>
    </location>
</feature>
<keyword evidence="11" id="KW-1185">Reference proteome</keyword>
<comment type="subcellular location">
    <subcellularLocation>
        <location evidence="1">Membrane</location>
        <topology evidence="1">Multi-pass membrane protein</topology>
    </subcellularLocation>
</comment>
<keyword evidence="4 8" id="KW-0812">Transmembrane</keyword>
<feature type="transmembrane region" description="Helical" evidence="8">
    <location>
        <begin position="496"/>
        <end position="515"/>
    </location>
</feature>
<keyword evidence="7 8" id="KW-0472">Membrane</keyword>
<dbReference type="HOGENOM" id="CLU_007946_15_9_1"/>
<dbReference type="STRING" id="4529.A0A0E0NYR0"/>
<dbReference type="Pfam" id="PF13906">
    <property type="entry name" value="AA_permease_C"/>
    <property type="match status" value="1"/>
</dbReference>
<name>A0A0E0NYR0_ORYRU</name>
<feature type="transmembrane region" description="Helical" evidence="8">
    <location>
        <begin position="80"/>
        <end position="98"/>
    </location>
</feature>
<dbReference type="Pfam" id="PF13520">
    <property type="entry name" value="AA_permease_2"/>
    <property type="match status" value="1"/>
</dbReference>
<evidence type="ECO:0000256" key="7">
    <source>
        <dbReference type="ARBA" id="ARBA00023136"/>
    </source>
</evidence>
<feature type="transmembrane region" description="Helical" evidence="8">
    <location>
        <begin position="384"/>
        <end position="407"/>
    </location>
</feature>
<evidence type="ECO:0000256" key="8">
    <source>
        <dbReference type="SAM" id="Phobius"/>
    </source>
</evidence>
<feature type="transmembrane region" description="Helical" evidence="8">
    <location>
        <begin position="338"/>
        <end position="364"/>
    </location>
</feature>
<protein>
    <recommendedName>
        <fullName evidence="9">Cationic amino acid transporter C-terminal domain-containing protein</fullName>
    </recommendedName>
</protein>
<evidence type="ECO:0000256" key="3">
    <source>
        <dbReference type="ARBA" id="ARBA00022448"/>
    </source>
</evidence>
<comment type="similarity">
    <text evidence="2">Belongs to the amino acid-polyamine-organocation (APC) superfamily. Cationic amino acid transporter (CAT) (TC 2.A.3.3) family.</text>
</comment>
<feature type="transmembrane region" description="Helical" evidence="8">
    <location>
        <begin position="578"/>
        <end position="596"/>
    </location>
</feature>
<organism evidence="10 11">
    <name type="scientific">Oryza rufipogon</name>
    <name type="common">Brownbeard rice</name>
    <name type="synonym">Asian wild rice</name>
    <dbReference type="NCBI Taxonomy" id="4529"/>
    <lineage>
        <taxon>Eukaryota</taxon>
        <taxon>Viridiplantae</taxon>
        <taxon>Streptophyta</taxon>
        <taxon>Embryophyta</taxon>
        <taxon>Tracheophyta</taxon>
        <taxon>Spermatophyta</taxon>
        <taxon>Magnoliopsida</taxon>
        <taxon>Liliopsida</taxon>
        <taxon>Poales</taxon>
        <taxon>Poaceae</taxon>
        <taxon>BOP clade</taxon>
        <taxon>Oryzoideae</taxon>
        <taxon>Oryzeae</taxon>
        <taxon>Oryzinae</taxon>
        <taxon>Oryza</taxon>
    </lineage>
</organism>
<dbReference type="OMA" id="YGMEMED"/>
<keyword evidence="5" id="KW-0029">Amino-acid transport</keyword>
<dbReference type="Gramene" id="ORUFI03G28310.1">
    <property type="protein sequence ID" value="ORUFI03G28310.1"/>
    <property type="gene ID" value="ORUFI03G28310"/>
</dbReference>
<reference evidence="11" key="1">
    <citation type="submission" date="2013-06" db="EMBL/GenBank/DDBJ databases">
        <authorList>
            <person name="Zhao Q."/>
        </authorList>
    </citation>
    <scope>NUCLEOTIDE SEQUENCE</scope>
    <source>
        <strain evidence="11">cv. W1943</strain>
    </source>
</reference>
<evidence type="ECO:0000256" key="2">
    <source>
        <dbReference type="ARBA" id="ARBA00008572"/>
    </source>
</evidence>
<dbReference type="GO" id="GO:0005313">
    <property type="term" value="F:L-glutamate transmembrane transporter activity"/>
    <property type="evidence" value="ECO:0007669"/>
    <property type="project" value="TreeGrafter"/>
</dbReference>
<feature type="transmembrane region" description="Helical" evidence="8">
    <location>
        <begin position="553"/>
        <end position="572"/>
    </location>
</feature>
<feature type="transmembrane region" description="Helical" evidence="8">
    <location>
        <begin position="265"/>
        <end position="285"/>
    </location>
</feature>
<dbReference type="Proteomes" id="UP000008022">
    <property type="component" value="Unassembled WGS sequence"/>
</dbReference>
<dbReference type="InterPro" id="IPR029485">
    <property type="entry name" value="CAT_C"/>
</dbReference>
<feature type="transmembrane region" description="Helical" evidence="8">
    <location>
        <begin position="110"/>
        <end position="132"/>
    </location>
</feature>
<evidence type="ECO:0000256" key="5">
    <source>
        <dbReference type="ARBA" id="ARBA00022970"/>
    </source>
</evidence>
<dbReference type="AlphaFoldDB" id="A0A0E0NYR0"/>
<dbReference type="eggNOG" id="KOG1286">
    <property type="taxonomic scope" value="Eukaryota"/>
</dbReference>
<dbReference type="Gene3D" id="1.20.1740.10">
    <property type="entry name" value="Amino acid/polyamine transporter I"/>
    <property type="match status" value="1"/>
</dbReference>
<dbReference type="EnsemblPlants" id="ORUFI03G28310.1">
    <property type="protein sequence ID" value="ORUFI03G28310.1"/>
    <property type="gene ID" value="ORUFI03G28310"/>
</dbReference>
<evidence type="ECO:0000256" key="6">
    <source>
        <dbReference type="ARBA" id="ARBA00022989"/>
    </source>
</evidence>
<proteinExistence type="inferred from homology"/>
<evidence type="ECO:0000256" key="1">
    <source>
        <dbReference type="ARBA" id="ARBA00004141"/>
    </source>
</evidence>
<feature type="transmembrane region" description="Helical" evidence="8">
    <location>
        <begin position="305"/>
        <end position="326"/>
    </location>
</feature>
<feature type="transmembrane region" description="Helical" evidence="8">
    <location>
        <begin position="464"/>
        <end position="484"/>
    </location>
</feature>
<accession>A0A0E0NYR0</accession>
<dbReference type="PANTHER" id="PTHR43243:SF96">
    <property type="entry name" value="CATIONIC AMINO ACID TRANSPORTER 1"/>
    <property type="match status" value="1"/>
</dbReference>
<feature type="transmembrane region" description="Helical" evidence="8">
    <location>
        <begin position="428"/>
        <end position="452"/>
    </location>
</feature>
<reference evidence="10" key="2">
    <citation type="submission" date="2015-06" db="UniProtKB">
        <authorList>
            <consortium name="EnsemblPlants"/>
        </authorList>
    </citation>
    <scope>IDENTIFICATION</scope>
</reference>
<dbReference type="PANTHER" id="PTHR43243">
    <property type="entry name" value="INNER MEMBRANE TRANSPORTER YGJI-RELATED"/>
    <property type="match status" value="1"/>
</dbReference>